<keyword evidence="3" id="KW-1185">Reference proteome</keyword>
<dbReference type="Pfam" id="PF01553">
    <property type="entry name" value="Acyltransferase"/>
    <property type="match status" value="1"/>
</dbReference>
<evidence type="ECO:0000313" key="3">
    <source>
        <dbReference type="Proteomes" id="UP001497453"/>
    </source>
</evidence>
<feature type="domain" description="Phospholipid/glycerol acyltransferase" evidence="1">
    <location>
        <begin position="38"/>
        <end position="183"/>
    </location>
</feature>
<evidence type="ECO:0000313" key="2">
    <source>
        <dbReference type="EMBL" id="CAL1710965.1"/>
    </source>
</evidence>
<dbReference type="InterPro" id="IPR052744">
    <property type="entry name" value="GPAT/DAPAT"/>
</dbReference>
<dbReference type="CDD" id="cd07992">
    <property type="entry name" value="LPLAT_AAK14816-like"/>
    <property type="match status" value="1"/>
</dbReference>
<organism evidence="2 3">
    <name type="scientific">Somion occarium</name>
    <dbReference type="NCBI Taxonomy" id="3059160"/>
    <lineage>
        <taxon>Eukaryota</taxon>
        <taxon>Fungi</taxon>
        <taxon>Dikarya</taxon>
        <taxon>Basidiomycota</taxon>
        <taxon>Agaricomycotina</taxon>
        <taxon>Agaricomycetes</taxon>
        <taxon>Polyporales</taxon>
        <taxon>Cerrenaceae</taxon>
        <taxon>Somion</taxon>
    </lineage>
</organism>
<dbReference type="InterPro" id="IPR002123">
    <property type="entry name" value="Plipid/glycerol_acylTrfase"/>
</dbReference>
<dbReference type="EMBL" id="OZ037949">
    <property type="protein sequence ID" value="CAL1710965.1"/>
    <property type="molecule type" value="Genomic_DNA"/>
</dbReference>
<sequence length="563" mass="62840">MPLLLVYRALRKASEWMQTFYSDVLVEGQENVPNDGPLIIVANHHNELVDIATLAVTIPHRRPLRFWAKDSLFKVPVVRNILASSGAIPVHRNSISVSSNEKTTSNGNNLHSALFQETLEALDAGGVIGLFPEGTSYTHPHIPPLKGGVARVALEYLKWQTSRSDANGQLKHLNVVPVGIMYTDKSRYQSRVCVRFGPPVYFQHHASQYSAASADHAREMVGALTFDIEQSLRALTINAPNWDVYHAASVARDIIYENEGRAPLRSYVPITQRLINALNNRDVKARTILVKYYSLLYHANISHGSLSATFPYPTIPSGRRAFQTCLWELTLTIFHPRALLFLPPLLVHIPGYLSGYLGRKYLASTVFEETHAQFKAICGGVGFGLCSAFVSRTVFEYFLWPIVKRLTSRSVLDISAFGFRLKIDERVLHNVGLVATAYGMTWALFRWHHALVDRNYMQFKRLTTSFKVLIGVMRPASQTLSDSELAFYIRSPPKPFNRFLNISTAAPSSGLTPMRNTTHSEEMAKNEAGSLSTSALIMPLLAARVEATAVVKELVGRNPELII</sequence>
<protein>
    <recommendedName>
        <fullName evidence="1">Phospholipid/glycerol acyltransferase domain-containing protein</fullName>
    </recommendedName>
</protein>
<dbReference type="PANTHER" id="PTHR31605:SF0">
    <property type="entry name" value="GLYCEROL-3-PHOSPHATE O-ACYLTRANSFERASE 1"/>
    <property type="match status" value="1"/>
</dbReference>
<evidence type="ECO:0000259" key="1">
    <source>
        <dbReference type="SMART" id="SM00563"/>
    </source>
</evidence>
<dbReference type="SMART" id="SM00563">
    <property type="entry name" value="PlsC"/>
    <property type="match status" value="1"/>
</dbReference>
<name>A0ABP1DT84_9APHY</name>
<dbReference type="SUPFAM" id="SSF69593">
    <property type="entry name" value="Glycerol-3-phosphate (1)-acyltransferase"/>
    <property type="match status" value="1"/>
</dbReference>
<accession>A0ABP1DT84</accession>
<reference evidence="3" key="1">
    <citation type="submission" date="2024-04" db="EMBL/GenBank/DDBJ databases">
        <authorList>
            <person name="Shaw F."/>
            <person name="Minotto A."/>
        </authorList>
    </citation>
    <scope>NUCLEOTIDE SEQUENCE [LARGE SCALE GENOMIC DNA]</scope>
</reference>
<dbReference type="PANTHER" id="PTHR31605">
    <property type="entry name" value="GLYCEROL-3-PHOSPHATE O-ACYLTRANSFERASE 1"/>
    <property type="match status" value="1"/>
</dbReference>
<dbReference type="Proteomes" id="UP001497453">
    <property type="component" value="Chromosome 6"/>
</dbReference>
<proteinExistence type="predicted"/>
<gene>
    <name evidence="2" type="ORF">GFSPODELE1_LOCUS8112</name>
</gene>